<keyword evidence="2" id="KW-0413">Isomerase</keyword>
<evidence type="ECO:0000313" key="2">
    <source>
        <dbReference type="EMBL" id="ALN18849.1"/>
    </source>
</evidence>
<dbReference type="GeneID" id="57606091"/>
<organism evidence="2 3">
    <name type="scientific">Ectopseudomonas mendocina S5.2</name>
    <dbReference type="NCBI Taxonomy" id="1225174"/>
    <lineage>
        <taxon>Bacteria</taxon>
        <taxon>Pseudomonadati</taxon>
        <taxon>Pseudomonadota</taxon>
        <taxon>Gammaproteobacteria</taxon>
        <taxon>Pseudomonadales</taxon>
        <taxon>Pseudomonadaceae</taxon>
        <taxon>Ectopseudomonas</taxon>
    </lineage>
</organism>
<feature type="domain" description="Xylose isomerase-like TIM barrel" evidence="1">
    <location>
        <begin position="32"/>
        <end position="253"/>
    </location>
</feature>
<dbReference type="Proteomes" id="UP000028530">
    <property type="component" value="Chromosome"/>
</dbReference>
<dbReference type="PANTHER" id="PTHR12110:SF53">
    <property type="entry name" value="BLR5974 PROTEIN"/>
    <property type="match status" value="1"/>
</dbReference>
<gene>
    <name evidence="2" type="ORF">DW68_009470</name>
</gene>
<name>A0ABM5VVE2_ECTME</name>
<dbReference type="InterPro" id="IPR013022">
    <property type="entry name" value="Xyl_isomerase-like_TIM-brl"/>
</dbReference>
<accession>A0ABM5VVE2</accession>
<dbReference type="SUPFAM" id="SSF51658">
    <property type="entry name" value="Xylose isomerase-like"/>
    <property type="match status" value="1"/>
</dbReference>
<dbReference type="InterPro" id="IPR050312">
    <property type="entry name" value="IolE/XylAMocC-like"/>
</dbReference>
<dbReference type="Gene3D" id="3.20.20.150">
    <property type="entry name" value="Divalent-metal-dependent TIM barrel enzymes"/>
    <property type="match status" value="1"/>
</dbReference>
<evidence type="ECO:0000259" key="1">
    <source>
        <dbReference type="Pfam" id="PF01261"/>
    </source>
</evidence>
<dbReference type="GO" id="GO:0016853">
    <property type="term" value="F:isomerase activity"/>
    <property type="evidence" value="ECO:0007669"/>
    <property type="project" value="UniProtKB-KW"/>
</dbReference>
<proteinExistence type="predicted"/>
<dbReference type="Pfam" id="PF01261">
    <property type="entry name" value="AP_endonuc_2"/>
    <property type="match status" value="1"/>
</dbReference>
<reference evidence="2 3" key="1">
    <citation type="submission" date="2015-11" db="EMBL/GenBank/DDBJ databases">
        <authorList>
            <person name="Chong T.M."/>
            <person name="Chan K.G."/>
            <person name="Dessaux Y."/>
        </authorList>
    </citation>
    <scope>NUCLEOTIDE SEQUENCE [LARGE SCALE GENOMIC DNA]</scope>
    <source>
        <strain evidence="2 3">S5.2</strain>
    </source>
</reference>
<dbReference type="EMBL" id="CP013124">
    <property type="protein sequence ID" value="ALN18849.1"/>
    <property type="molecule type" value="Genomic_DNA"/>
</dbReference>
<evidence type="ECO:0000313" key="3">
    <source>
        <dbReference type="Proteomes" id="UP000028530"/>
    </source>
</evidence>
<keyword evidence="3" id="KW-1185">Reference proteome</keyword>
<dbReference type="RefSeq" id="WP_036994630.1">
    <property type="nucleotide sequence ID" value="NZ_CP013124.1"/>
</dbReference>
<dbReference type="InterPro" id="IPR036237">
    <property type="entry name" value="Xyl_isomerase-like_sf"/>
</dbReference>
<sequence>MEIGFMQGRLCDRVDGKIQAFPWLNWEKEFPLAQRLGIPLMEWTLDQERLYENPLMTAPGRQRIRELSSRYGVRILSLTGDCFMQAPFFKASGAVREGLLRDLHAVVDACVDLGLRYLLIPLVDNGSLTSADEESALLEGLLPLHGVLTAAKLKIVFESDFEPERLAHFIARFPEDAFGLNYDIGNSAALGYSASAEIASYGQRIDNVHVKDRVLGGTTVPLGTGNANFPEVFRALHAVGYAGDFILQTARADADHAGALDRYRAMTLAWWRDNES</sequence>
<dbReference type="PANTHER" id="PTHR12110">
    <property type="entry name" value="HYDROXYPYRUVATE ISOMERASE"/>
    <property type="match status" value="1"/>
</dbReference>
<protein>
    <submittedName>
        <fullName evidence="2">Xylose isomerase</fullName>
    </submittedName>
</protein>